<dbReference type="EMBL" id="JAKWFO010000001">
    <property type="protein sequence ID" value="KAI9639394.1"/>
    <property type="molecule type" value="Genomic_DNA"/>
</dbReference>
<keyword evidence="9" id="KW-0350">Heme biosynthesis</keyword>
<name>A0AA38HH16_9TREE</name>
<dbReference type="GeneID" id="77729933"/>
<organism evidence="19 20">
    <name type="scientific">Dioszegia hungarica</name>
    <dbReference type="NCBI Taxonomy" id="4972"/>
    <lineage>
        <taxon>Eukaryota</taxon>
        <taxon>Fungi</taxon>
        <taxon>Dikarya</taxon>
        <taxon>Basidiomycota</taxon>
        <taxon>Agaricomycotina</taxon>
        <taxon>Tremellomycetes</taxon>
        <taxon>Tremellales</taxon>
        <taxon>Bulleribasidiaceae</taxon>
        <taxon>Dioszegia</taxon>
    </lineage>
</organism>
<evidence type="ECO:0000256" key="3">
    <source>
        <dbReference type="ARBA" id="ARBA00008055"/>
    </source>
</evidence>
<dbReference type="NCBIfam" id="NF006762">
    <property type="entry name" value="PRK09283.1"/>
    <property type="match status" value="1"/>
</dbReference>
<comment type="similarity">
    <text evidence="3 18">Belongs to the ALAD family.</text>
</comment>
<dbReference type="SUPFAM" id="SSF51569">
    <property type="entry name" value="Aldolase"/>
    <property type="match status" value="1"/>
</dbReference>
<comment type="subunit">
    <text evidence="4 17">Homooctamer.</text>
</comment>
<feature type="binding site" evidence="15">
    <location>
        <position position="305"/>
    </location>
    <ligand>
        <name>5-aminolevulinate</name>
        <dbReference type="ChEBI" id="CHEBI:356416"/>
        <label>2</label>
    </ligand>
</feature>
<comment type="function">
    <text evidence="12">Catalyzes an early step in the biosynthesis of tetrapyrroles. Binds two molecules of 5-aminolevulinate per subunit, each at a distinct site, and catalyzes their condensation to form porphobilinogen.</text>
</comment>
<dbReference type="PRINTS" id="PR00144">
    <property type="entry name" value="DALDHYDRTASE"/>
</dbReference>
<feature type="active site" description="Schiff-base intermediate with substrate" evidence="14">
    <location>
        <position position="225"/>
    </location>
</feature>
<protein>
    <recommendedName>
        <fullName evidence="6 17">Delta-aminolevulinic acid dehydratase</fullName>
        <ecNumber evidence="5 17">4.2.1.24</ecNumber>
    </recommendedName>
</protein>
<dbReference type="FunFam" id="3.20.20.70:FF:000048">
    <property type="entry name" value="Delta-aminolevulinic acid dehydratase"/>
    <property type="match status" value="1"/>
</dbReference>
<evidence type="ECO:0000313" key="19">
    <source>
        <dbReference type="EMBL" id="KAI9639394.1"/>
    </source>
</evidence>
<keyword evidence="11 17" id="KW-0627">Porphyrin biosynthesis</keyword>
<dbReference type="EC" id="4.2.1.24" evidence="5 17"/>
<evidence type="ECO:0000256" key="10">
    <source>
        <dbReference type="ARBA" id="ARBA00023239"/>
    </source>
</evidence>
<dbReference type="InterPro" id="IPR030656">
    <property type="entry name" value="ALAD_AS"/>
</dbReference>
<dbReference type="GO" id="GO:0008270">
    <property type="term" value="F:zinc ion binding"/>
    <property type="evidence" value="ECO:0007669"/>
    <property type="project" value="TreeGrafter"/>
</dbReference>
<dbReference type="AlphaFoldDB" id="A0AA38HH16"/>
<evidence type="ECO:0000256" key="11">
    <source>
        <dbReference type="ARBA" id="ARBA00023244"/>
    </source>
</evidence>
<evidence type="ECO:0000256" key="5">
    <source>
        <dbReference type="ARBA" id="ARBA00012053"/>
    </source>
</evidence>
<dbReference type="PANTHER" id="PTHR11458:SF0">
    <property type="entry name" value="DELTA-AMINOLEVULINIC ACID DEHYDRATASE"/>
    <property type="match status" value="1"/>
</dbReference>
<evidence type="ECO:0000256" key="12">
    <source>
        <dbReference type="ARBA" id="ARBA00025628"/>
    </source>
</evidence>
<feature type="active site" description="Schiff-base intermediate with substrate" evidence="14">
    <location>
        <position position="278"/>
    </location>
</feature>
<comment type="catalytic activity">
    <reaction evidence="13 17">
        <text>2 5-aminolevulinate = porphobilinogen + 2 H2O + H(+)</text>
        <dbReference type="Rhea" id="RHEA:24064"/>
        <dbReference type="ChEBI" id="CHEBI:15377"/>
        <dbReference type="ChEBI" id="CHEBI:15378"/>
        <dbReference type="ChEBI" id="CHEBI:58126"/>
        <dbReference type="ChEBI" id="CHEBI:356416"/>
        <dbReference type="EC" id="4.2.1.24"/>
    </reaction>
</comment>
<keyword evidence="10 17" id="KW-0456">Lyase</keyword>
<evidence type="ECO:0000256" key="13">
    <source>
        <dbReference type="ARBA" id="ARBA00047651"/>
    </source>
</evidence>
<evidence type="ECO:0000256" key="14">
    <source>
        <dbReference type="PIRSR" id="PIRSR001415-1"/>
    </source>
</evidence>
<dbReference type="PROSITE" id="PS00169">
    <property type="entry name" value="D_ALA_DEHYDRATASE"/>
    <property type="match status" value="1"/>
</dbReference>
<comment type="cofactor">
    <cofactor evidence="1">
        <name>Zn(2+)</name>
        <dbReference type="ChEBI" id="CHEBI:29105"/>
    </cofactor>
</comment>
<evidence type="ECO:0000256" key="18">
    <source>
        <dbReference type="RuleBase" id="RU004161"/>
    </source>
</evidence>
<dbReference type="Proteomes" id="UP001164286">
    <property type="component" value="Unassembled WGS sequence"/>
</dbReference>
<evidence type="ECO:0000256" key="17">
    <source>
        <dbReference type="RuleBase" id="RU000515"/>
    </source>
</evidence>
<comment type="pathway">
    <text evidence="2">Porphyrin-containing compound metabolism; protoporphyrin-IX biosynthesis; coproporphyrinogen-III from 5-aminolevulinate: step 1/4.</text>
</comment>
<reference evidence="19" key="1">
    <citation type="journal article" date="2022" name="G3 (Bethesda)">
        <title>High quality genome of the basidiomycete yeast Dioszegia hungarica PDD-24b-2 isolated from cloud water.</title>
        <authorList>
            <person name="Jarrige D."/>
            <person name="Haridas S."/>
            <person name="Bleykasten-Grosshans C."/>
            <person name="Joly M."/>
            <person name="Nadalig T."/>
            <person name="Sancelme M."/>
            <person name="Vuilleumier S."/>
            <person name="Grigoriev I.V."/>
            <person name="Amato P."/>
            <person name="Bringel F."/>
        </authorList>
    </citation>
    <scope>NUCLEOTIDE SEQUENCE</scope>
    <source>
        <strain evidence="19">PDD-24b-2</strain>
    </source>
</reference>
<evidence type="ECO:0000256" key="1">
    <source>
        <dbReference type="ARBA" id="ARBA00001947"/>
    </source>
</evidence>
<evidence type="ECO:0000256" key="8">
    <source>
        <dbReference type="ARBA" id="ARBA00022833"/>
    </source>
</evidence>
<dbReference type="PANTHER" id="PTHR11458">
    <property type="entry name" value="DELTA-AMINOLEVULINIC ACID DEHYDRATASE"/>
    <property type="match status" value="1"/>
</dbReference>
<dbReference type="InterPro" id="IPR001731">
    <property type="entry name" value="ALAD"/>
</dbReference>
<dbReference type="GO" id="GO:0005829">
    <property type="term" value="C:cytosol"/>
    <property type="evidence" value="ECO:0007669"/>
    <property type="project" value="TreeGrafter"/>
</dbReference>
<accession>A0AA38HH16</accession>
<evidence type="ECO:0000256" key="9">
    <source>
        <dbReference type="ARBA" id="ARBA00023133"/>
    </source>
</evidence>
<feature type="binding site" evidence="15">
    <location>
        <position position="344"/>
    </location>
    <ligand>
        <name>5-aminolevulinate</name>
        <dbReference type="ChEBI" id="CHEBI:356416"/>
        <label>2</label>
    </ligand>
</feature>
<dbReference type="Gene3D" id="3.20.20.70">
    <property type="entry name" value="Aldolase class I"/>
    <property type="match status" value="1"/>
</dbReference>
<feature type="binding site" evidence="15">
    <location>
        <position position="235"/>
    </location>
    <ligand>
        <name>5-aminolevulinate</name>
        <dbReference type="ChEBI" id="CHEBI:356416"/>
        <label>1</label>
    </ligand>
</feature>
<keyword evidence="8 16" id="KW-0862">Zinc</keyword>
<evidence type="ECO:0000256" key="4">
    <source>
        <dbReference type="ARBA" id="ARBA00011823"/>
    </source>
</evidence>
<dbReference type="InterPro" id="IPR013785">
    <property type="entry name" value="Aldolase_TIM"/>
</dbReference>
<comment type="caution">
    <text evidence="19">The sequence shown here is derived from an EMBL/GenBank/DDBJ whole genome shotgun (WGS) entry which is preliminary data.</text>
</comment>
<dbReference type="SMART" id="SM01004">
    <property type="entry name" value="ALAD"/>
    <property type="match status" value="1"/>
</dbReference>
<keyword evidence="20" id="KW-1185">Reference proteome</keyword>
<feature type="binding site" evidence="15">
    <location>
        <position position="247"/>
    </location>
    <ligand>
        <name>5-aminolevulinate</name>
        <dbReference type="ChEBI" id="CHEBI:356416"/>
        <label>1</label>
    </ligand>
</feature>
<dbReference type="GO" id="GO:0006783">
    <property type="term" value="P:heme biosynthetic process"/>
    <property type="evidence" value="ECO:0007669"/>
    <property type="project" value="UniProtKB-KW"/>
</dbReference>
<sequence>MSNNHQEHSVDEIFRAPSLAVSSVLHGGIHHPLLRSYQSSGRNLVKSMFIYPIFITDDPDAEQVISSLPGQKRWGVNKLEGFLGPLVKKGLKGVILFGVPMKMEKDERGTPADDPSTPVIQALKLLSRLFPQLLLAIDVCLCEYTSTGHCGILSHHPNPAHSGAPTLDAEKSAQRIAEVAVAYAKAGAHVVAPSDMMDGRIRAIKLGLMHAGLANRCALMAYSAKFASGLYGPFREAAGTGTSFGNRRCYQFPPTARQLARRALRRDAEEGADFVMVKPGLPYLDIISDATQVCPDLPVAVYQVSGEFAMIHAGAEKGIYGLKEMAFETVESMVRAGASIILSYFTPDFLDWLDEERSF</sequence>
<evidence type="ECO:0000256" key="7">
    <source>
        <dbReference type="ARBA" id="ARBA00022723"/>
    </source>
</evidence>
<gene>
    <name evidence="19" type="ORF">MKK02DRAFT_39692</name>
</gene>
<keyword evidence="7 16" id="KW-0479">Metal-binding</keyword>
<evidence type="ECO:0000313" key="20">
    <source>
        <dbReference type="Proteomes" id="UP001164286"/>
    </source>
</evidence>
<dbReference type="GO" id="GO:0004655">
    <property type="term" value="F:porphobilinogen synthase activity"/>
    <property type="evidence" value="ECO:0007669"/>
    <property type="project" value="UniProtKB-EC"/>
</dbReference>
<feature type="binding site" evidence="16">
    <location>
        <position position="140"/>
    </location>
    <ligand>
        <name>Zn(2+)</name>
        <dbReference type="ChEBI" id="CHEBI:29105"/>
        <note>catalytic</note>
    </ligand>
</feature>
<feature type="binding site" evidence="16">
    <location>
        <position position="142"/>
    </location>
    <ligand>
        <name>Zn(2+)</name>
        <dbReference type="ChEBI" id="CHEBI:29105"/>
        <note>catalytic</note>
    </ligand>
</feature>
<proteinExistence type="inferred from homology"/>
<evidence type="ECO:0000256" key="6">
    <source>
        <dbReference type="ARBA" id="ARBA00020771"/>
    </source>
</evidence>
<dbReference type="RefSeq" id="XP_052949171.1">
    <property type="nucleotide sequence ID" value="XM_053090728.1"/>
</dbReference>
<evidence type="ECO:0000256" key="2">
    <source>
        <dbReference type="ARBA" id="ARBA00004694"/>
    </source>
</evidence>
<dbReference type="PIRSF" id="PIRSF001415">
    <property type="entry name" value="Porphbilin_synth"/>
    <property type="match status" value="1"/>
</dbReference>
<evidence type="ECO:0000256" key="16">
    <source>
        <dbReference type="PIRSR" id="PIRSR001415-3"/>
    </source>
</evidence>
<dbReference type="Pfam" id="PF00490">
    <property type="entry name" value="ALAD"/>
    <property type="match status" value="1"/>
</dbReference>
<evidence type="ECO:0000256" key="15">
    <source>
        <dbReference type="PIRSR" id="PIRSR001415-2"/>
    </source>
</evidence>
<feature type="binding site" evidence="16">
    <location>
        <position position="150"/>
    </location>
    <ligand>
        <name>Zn(2+)</name>
        <dbReference type="ChEBI" id="CHEBI:29105"/>
        <note>catalytic</note>
    </ligand>
</feature>